<dbReference type="PANTHER" id="PTHR47481:SF7">
    <property type="entry name" value="CCHC-TYPE DOMAIN-CONTAINING PROTEIN"/>
    <property type="match status" value="1"/>
</dbReference>
<proteinExistence type="predicted"/>
<protein>
    <recommendedName>
        <fullName evidence="4">DUF4219 domain-containing protein</fullName>
    </recommendedName>
</protein>
<accession>A0ABY6K9L5</accession>
<dbReference type="EMBL" id="CP092865">
    <property type="protein sequence ID" value="UYV65380.1"/>
    <property type="molecule type" value="Genomic_DNA"/>
</dbReference>
<name>A0ABY6K9L5_9ARAC</name>
<dbReference type="Gene3D" id="3.30.420.10">
    <property type="entry name" value="Ribonuclease H-like superfamily/Ribonuclease H"/>
    <property type="match status" value="1"/>
</dbReference>
<organism evidence="2 3">
    <name type="scientific">Cordylochernes scorpioides</name>
    <dbReference type="NCBI Taxonomy" id="51811"/>
    <lineage>
        <taxon>Eukaryota</taxon>
        <taxon>Metazoa</taxon>
        <taxon>Ecdysozoa</taxon>
        <taxon>Arthropoda</taxon>
        <taxon>Chelicerata</taxon>
        <taxon>Arachnida</taxon>
        <taxon>Pseudoscorpiones</taxon>
        <taxon>Cheliferoidea</taxon>
        <taxon>Chernetidae</taxon>
        <taxon>Cordylochernes</taxon>
    </lineage>
</organism>
<evidence type="ECO:0008006" key="4">
    <source>
        <dbReference type="Google" id="ProtNLM"/>
    </source>
</evidence>
<sequence length="348" mass="40692">MLSRNIVYHQDNAPSLRSLQAMAAIYDSGFELLPHAPYLQDLAPSDFHLFPHLKKSISGIHLSYERKLKVLIFLEVLVFTLLDCRLGKNWFLTGYGPNSTLPLRRRKNLEVKAKQEKSMAEELRIPKLDGNNYYSWAIRTRSILIQKDIWDAIEPGFPSETSEKQKRKDNLAFSIILLAVEDSFLDDIGDCKRAIDAWQILEDIHTKYGLLHILQLLREFFNIVKRNYENMKEYFARIMKCHRKLAKCHHGFEDGELALILLLGLPKGYEPLILSLEQQEEKLSTSMVKSKLPLEEKRQNQRKIPQEDPNSAFAVRRKEDTCKSPCQERNKFEYDQPRNYHNTWTEGK</sequence>
<evidence type="ECO:0000256" key="1">
    <source>
        <dbReference type="SAM" id="MobiDB-lite"/>
    </source>
</evidence>
<evidence type="ECO:0000313" key="2">
    <source>
        <dbReference type="EMBL" id="UYV65380.1"/>
    </source>
</evidence>
<feature type="region of interest" description="Disordered" evidence="1">
    <location>
        <begin position="287"/>
        <end position="319"/>
    </location>
</feature>
<dbReference type="PANTHER" id="PTHR47481">
    <property type="match status" value="1"/>
</dbReference>
<dbReference type="Pfam" id="PF14223">
    <property type="entry name" value="Retrotran_gag_2"/>
    <property type="match status" value="1"/>
</dbReference>
<gene>
    <name evidence="2" type="ORF">LAZ67_3004148</name>
</gene>
<keyword evidence="3" id="KW-1185">Reference proteome</keyword>
<dbReference type="Proteomes" id="UP001235939">
    <property type="component" value="Chromosome 03"/>
</dbReference>
<evidence type="ECO:0000313" key="3">
    <source>
        <dbReference type="Proteomes" id="UP001235939"/>
    </source>
</evidence>
<reference evidence="2 3" key="1">
    <citation type="submission" date="2022-01" db="EMBL/GenBank/DDBJ databases">
        <title>A chromosomal length assembly of Cordylochernes scorpioides.</title>
        <authorList>
            <person name="Zeh D."/>
            <person name="Zeh J."/>
        </authorList>
    </citation>
    <scope>NUCLEOTIDE SEQUENCE [LARGE SCALE GENOMIC DNA]</scope>
    <source>
        <strain evidence="2">IN4F17</strain>
        <tissue evidence="2">Whole Body</tissue>
    </source>
</reference>
<dbReference type="InterPro" id="IPR036397">
    <property type="entry name" value="RNaseH_sf"/>
</dbReference>